<feature type="signal peptide" evidence="1">
    <location>
        <begin position="1"/>
        <end position="25"/>
    </location>
</feature>
<proteinExistence type="predicted"/>
<evidence type="ECO:0000313" key="2">
    <source>
        <dbReference type="Proteomes" id="UP000492821"/>
    </source>
</evidence>
<evidence type="ECO:0000313" key="3">
    <source>
        <dbReference type="WBParaSite" id="Pan_g4217.t1"/>
    </source>
</evidence>
<reference evidence="3" key="2">
    <citation type="submission" date="2020-10" db="UniProtKB">
        <authorList>
            <consortium name="WormBaseParasite"/>
        </authorList>
    </citation>
    <scope>IDENTIFICATION</scope>
</reference>
<protein>
    <submittedName>
        <fullName evidence="3">ShKT domain-containing protein</fullName>
    </submittedName>
</protein>
<keyword evidence="2" id="KW-1185">Reference proteome</keyword>
<dbReference type="Proteomes" id="UP000492821">
    <property type="component" value="Unassembled WGS sequence"/>
</dbReference>
<reference evidence="2" key="1">
    <citation type="journal article" date="2013" name="Genetics">
        <title>The draft genome and transcriptome of Panagrellus redivivus are shaped by the harsh demands of a free-living lifestyle.</title>
        <authorList>
            <person name="Srinivasan J."/>
            <person name="Dillman A.R."/>
            <person name="Macchietto M.G."/>
            <person name="Heikkinen L."/>
            <person name="Lakso M."/>
            <person name="Fracchia K.M."/>
            <person name="Antoshechkin I."/>
            <person name="Mortazavi A."/>
            <person name="Wong G."/>
            <person name="Sternberg P.W."/>
        </authorList>
    </citation>
    <scope>NUCLEOTIDE SEQUENCE [LARGE SCALE GENOMIC DNA]</scope>
    <source>
        <strain evidence="2">MT8872</strain>
    </source>
</reference>
<dbReference type="WBParaSite" id="Pan_g4217.t1">
    <property type="protein sequence ID" value="Pan_g4217.t1"/>
    <property type="gene ID" value="Pan_g4217"/>
</dbReference>
<feature type="chain" id="PRO_5028898039" evidence="1">
    <location>
        <begin position="26"/>
        <end position="132"/>
    </location>
</feature>
<evidence type="ECO:0000256" key="1">
    <source>
        <dbReference type="SAM" id="SignalP"/>
    </source>
</evidence>
<keyword evidence="1" id="KW-0732">Signal</keyword>
<dbReference type="PROSITE" id="PS51257">
    <property type="entry name" value="PROKAR_LIPOPROTEIN"/>
    <property type="match status" value="1"/>
</dbReference>
<sequence length="132" mass="14312">MAFTFGKSTTFVVLGLFGLIACAYGATTQTLPPTEDRYGTDYCSAVKASNAAEFKTKCETDSGFRFYFCGITCDSLYSTAETLQASKASALAYACDDMFTAYFCNNMKNTSKCAGNTTYTAFRLCTKTCGYC</sequence>
<dbReference type="AlphaFoldDB" id="A0A7E4VWI0"/>
<name>A0A7E4VWI0_PANRE</name>
<organism evidence="2 3">
    <name type="scientific">Panagrellus redivivus</name>
    <name type="common">Microworm</name>
    <dbReference type="NCBI Taxonomy" id="6233"/>
    <lineage>
        <taxon>Eukaryota</taxon>
        <taxon>Metazoa</taxon>
        <taxon>Ecdysozoa</taxon>
        <taxon>Nematoda</taxon>
        <taxon>Chromadorea</taxon>
        <taxon>Rhabditida</taxon>
        <taxon>Tylenchina</taxon>
        <taxon>Panagrolaimomorpha</taxon>
        <taxon>Panagrolaimoidea</taxon>
        <taxon>Panagrolaimidae</taxon>
        <taxon>Panagrellus</taxon>
    </lineage>
</organism>
<accession>A0A7E4VWI0</accession>